<dbReference type="GeneID" id="27328317"/>
<dbReference type="Proteomes" id="UP000053328">
    <property type="component" value="Unassembled WGS sequence"/>
</dbReference>
<keyword evidence="2" id="KW-1185">Reference proteome</keyword>
<dbReference type="HOGENOM" id="CLU_025796_2_1_1"/>
<dbReference type="EMBL" id="KN847492">
    <property type="protein sequence ID" value="KIW20657.1"/>
    <property type="molecule type" value="Genomic_DNA"/>
</dbReference>
<dbReference type="AlphaFoldDB" id="A0A0D2A7A8"/>
<organism evidence="1 2">
    <name type="scientific">Exophiala spinifera</name>
    <dbReference type="NCBI Taxonomy" id="91928"/>
    <lineage>
        <taxon>Eukaryota</taxon>
        <taxon>Fungi</taxon>
        <taxon>Dikarya</taxon>
        <taxon>Ascomycota</taxon>
        <taxon>Pezizomycotina</taxon>
        <taxon>Eurotiomycetes</taxon>
        <taxon>Chaetothyriomycetidae</taxon>
        <taxon>Chaetothyriales</taxon>
        <taxon>Herpotrichiellaceae</taxon>
        <taxon>Exophiala</taxon>
    </lineage>
</organism>
<sequence>MSGVQEEAPAAHAADLFYQRCPTTWNPEFSTRRSVEAICDSENISWLELRERVLVAAAEGAQENNANCEDEADEDEEEEESVIRVFMKDYYAPDFLLPQADMVEDYTFGADLDRLKKPTWEGHPLQCKAWVGEGGVGWFEASTEWLTAHDLYRALRTPRYRSGMACEIQENQPPADPAKAACEPKPKGLDCATTKGSVATGRHEDSDIERRLVFISDLDCWNIYALAGTATFRQAPILRDALSKYLGFESAMEVTIPLIGWPEFHLSLHLPYYAWRSTPSPNEDTRCDNTGHALRKCIDVSFLNGNGEKSYLYQAQISCVLTGVDEWRWVAYCFVDSYFDGDCGEVASQYKKDQTDGFDTHPFEYGQTAKHTEEARDFFLNVANIRVHQVFQEWTNVVKSLEKSIRHAEVSNSCFPPPS</sequence>
<dbReference type="RefSeq" id="XP_016240873.1">
    <property type="nucleotide sequence ID" value="XM_016375597.1"/>
</dbReference>
<name>A0A0D2A7A8_9EURO</name>
<gene>
    <name evidence="1" type="ORF">PV08_01234</name>
</gene>
<evidence type="ECO:0000313" key="2">
    <source>
        <dbReference type="Proteomes" id="UP000053328"/>
    </source>
</evidence>
<proteinExistence type="predicted"/>
<reference evidence="1 2" key="1">
    <citation type="submission" date="2015-01" db="EMBL/GenBank/DDBJ databases">
        <title>The Genome Sequence of Exophiala spinifera CBS89968.</title>
        <authorList>
            <consortium name="The Broad Institute Genomics Platform"/>
            <person name="Cuomo C."/>
            <person name="de Hoog S."/>
            <person name="Gorbushina A."/>
            <person name="Stielow B."/>
            <person name="Teixiera M."/>
            <person name="Abouelleil A."/>
            <person name="Chapman S.B."/>
            <person name="Priest M."/>
            <person name="Young S.K."/>
            <person name="Wortman J."/>
            <person name="Nusbaum C."/>
            <person name="Birren B."/>
        </authorList>
    </citation>
    <scope>NUCLEOTIDE SEQUENCE [LARGE SCALE GENOMIC DNA]</scope>
    <source>
        <strain evidence="1 2">CBS 89968</strain>
    </source>
</reference>
<dbReference type="OrthoDB" id="4121235at2759"/>
<accession>A0A0D2A7A8</accession>
<protein>
    <submittedName>
        <fullName evidence="1">Uncharacterized protein</fullName>
    </submittedName>
</protein>
<evidence type="ECO:0000313" key="1">
    <source>
        <dbReference type="EMBL" id="KIW20657.1"/>
    </source>
</evidence>
<dbReference type="VEuPathDB" id="FungiDB:PV08_01234"/>